<name>A0A699KJQ9_TANCI</name>
<evidence type="ECO:0000313" key="1">
    <source>
        <dbReference type="EMBL" id="GFA98054.1"/>
    </source>
</evidence>
<protein>
    <submittedName>
        <fullName evidence="1">Uncharacterized protein</fullName>
    </submittedName>
</protein>
<dbReference type="AlphaFoldDB" id="A0A699KJQ9"/>
<reference evidence="1" key="1">
    <citation type="journal article" date="2019" name="Sci. Rep.">
        <title>Draft genome of Tanacetum cinerariifolium, the natural source of mosquito coil.</title>
        <authorList>
            <person name="Yamashiro T."/>
            <person name="Shiraishi A."/>
            <person name="Satake H."/>
            <person name="Nakayama K."/>
        </authorList>
    </citation>
    <scope>NUCLEOTIDE SEQUENCE</scope>
</reference>
<comment type="caution">
    <text evidence="1">The sequence shown here is derived from an EMBL/GenBank/DDBJ whole genome shotgun (WGS) entry which is preliminary data.</text>
</comment>
<proteinExistence type="predicted"/>
<dbReference type="EMBL" id="BKCJ010526695">
    <property type="protein sequence ID" value="GFA98054.1"/>
    <property type="molecule type" value="Genomic_DNA"/>
</dbReference>
<gene>
    <name evidence="1" type="ORF">Tci_670026</name>
</gene>
<sequence>MACSLSHTVDEIKAIIQKQIAKDKVRQLAIMNLAVEFENATIAEDNMRKAYDECSDIRQEKRASVDTYLKQESDKDYEMHN</sequence>
<organism evidence="1">
    <name type="scientific">Tanacetum cinerariifolium</name>
    <name type="common">Dalmatian daisy</name>
    <name type="synonym">Chrysanthemum cinerariifolium</name>
    <dbReference type="NCBI Taxonomy" id="118510"/>
    <lineage>
        <taxon>Eukaryota</taxon>
        <taxon>Viridiplantae</taxon>
        <taxon>Streptophyta</taxon>
        <taxon>Embryophyta</taxon>
        <taxon>Tracheophyta</taxon>
        <taxon>Spermatophyta</taxon>
        <taxon>Magnoliopsida</taxon>
        <taxon>eudicotyledons</taxon>
        <taxon>Gunneridae</taxon>
        <taxon>Pentapetalae</taxon>
        <taxon>asterids</taxon>
        <taxon>campanulids</taxon>
        <taxon>Asterales</taxon>
        <taxon>Asteraceae</taxon>
        <taxon>Asteroideae</taxon>
        <taxon>Anthemideae</taxon>
        <taxon>Anthemidinae</taxon>
        <taxon>Tanacetum</taxon>
    </lineage>
</organism>
<accession>A0A699KJQ9</accession>
<feature type="non-terminal residue" evidence="1">
    <location>
        <position position="81"/>
    </location>
</feature>